<dbReference type="EMBL" id="JAUEPP010000009">
    <property type="protein sequence ID" value="KAK3335039.1"/>
    <property type="molecule type" value="Genomic_DNA"/>
</dbReference>
<sequence length="136" mass="14302">MFLLMTPSVLLTMSSFSMGLISSTSTAPILSITSILSIVVSASSASLAVAASASPAPSLLSLSITAAATTAELLCLARGICALEGYSLWSKLPEGRLQVDVEKVFKCSDVGNKRCLHKDREMMAKTELYTPPEAMV</sequence>
<name>A0AAE0J1A4_9PEZI</name>
<dbReference type="RefSeq" id="XP_062677205.1">
    <property type="nucleotide sequence ID" value="XM_062825812.1"/>
</dbReference>
<evidence type="ECO:0000313" key="2">
    <source>
        <dbReference type="Proteomes" id="UP001278500"/>
    </source>
</evidence>
<organism evidence="1 2">
    <name type="scientific">Neurospora tetraspora</name>
    <dbReference type="NCBI Taxonomy" id="94610"/>
    <lineage>
        <taxon>Eukaryota</taxon>
        <taxon>Fungi</taxon>
        <taxon>Dikarya</taxon>
        <taxon>Ascomycota</taxon>
        <taxon>Pezizomycotina</taxon>
        <taxon>Sordariomycetes</taxon>
        <taxon>Sordariomycetidae</taxon>
        <taxon>Sordariales</taxon>
        <taxon>Sordariaceae</taxon>
        <taxon>Neurospora</taxon>
    </lineage>
</organism>
<dbReference type="Proteomes" id="UP001278500">
    <property type="component" value="Unassembled WGS sequence"/>
</dbReference>
<reference evidence="1" key="2">
    <citation type="submission" date="2023-06" db="EMBL/GenBank/DDBJ databases">
        <authorList>
            <consortium name="Lawrence Berkeley National Laboratory"/>
            <person name="Haridas S."/>
            <person name="Hensen N."/>
            <person name="Bonometti L."/>
            <person name="Westerberg I."/>
            <person name="Brannstrom I.O."/>
            <person name="Guillou S."/>
            <person name="Cros-Aarteil S."/>
            <person name="Calhoun S."/>
            <person name="Kuo A."/>
            <person name="Mondo S."/>
            <person name="Pangilinan J."/>
            <person name="Riley R."/>
            <person name="Labutti K."/>
            <person name="Andreopoulos B."/>
            <person name="Lipzen A."/>
            <person name="Chen C."/>
            <person name="Yanf M."/>
            <person name="Daum C."/>
            <person name="Ng V."/>
            <person name="Clum A."/>
            <person name="Steindorff A."/>
            <person name="Ohm R."/>
            <person name="Martin F."/>
            <person name="Silar P."/>
            <person name="Natvig D."/>
            <person name="Lalanne C."/>
            <person name="Gautier V."/>
            <person name="Ament-Velasquez S.L."/>
            <person name="Kruys A."/>
            <person name="Hutchinson M.I."/>
            <person name="Powell A.J."/>
            <person name="Barry K."/>
            <person name="Miller A.N."/>
            <person name="Grigoriev I.V."/>
            <person name="Debuchy R."/>
            <person name="Gladieux P."/>
            <person name="Thoren M.H."/>
            <person name="Johannesson H."/>
        </authorList>
    </citation>
    <scope>NUCLEOTIDE SEQUENCE</scope>
    <source>
        <strain evidence="1">CBS 560.94</strain>
    </source>
</reference>
<dbReference type="AlphaFoldDB" id="A0AAE0J1A4"/>
<proteinExistence type="predicted"/>
<keyword evidence="2" id="KW-1185">Reference proteome</keyword>
<protein>
    <submittedName>
        <fullName evidence="1">Uncharacterized protein</fullName>
    </submittedName>
</protein>
<reference evidence="1" key="1">
    <citation type="journal article" date="2023" name="Mol. Phylogenet. Evol.">
        <title>Genome-scale phylogeny and comparative genomics of the fungal order Sordariales.</title>
        <authorList>
            <person name="Hensen N."/>
            <person name="Bonometti L."/>
            <person name="Westerberg I."/>
            <person name="Brannstrom I.O."/>
            <person name="Guillou S."/>
            <person name="Cros-Aarteil S."/>
            <person name="Calhoun S."/>
            <person name="Haridas S."/>
            <person name="Kuo A."/>
            <person name="Mondo S."/>
            <person name="Pangilinan J."/>
            <person name="Riley R."/>
            <person name="LaButti K."/>
            <person name="Andreopoulos B."/>
            <person name="Lipzen A."/>
            <person name="Chen C."/>
            <person name="Yan M."/>
            <person name="Daum C."/>
            <person name="Ng V."/>
            <person name="Clum A."/>
            <person name="Steindorff A."/>
            <person name="Ohm R.A."/>
            <person name="Martin F."/>
            <person name="Silar P."/>
            <person name="Natvig D.O."/>
            <person name="Lalanne C."/>
            <person name="Gautier V."/>
            <person name="Ament-Velasquez S.L."/>
            <person name="Kruys A."/>
            <person name="Hutchinson M.I."/>
            <person name="Powell A.J."/>
            <person name="Barry K."/>
            <person name="Miller A.N."/>
            <person name="Grigoriev I.V."/>
            <person name="Debuchy R."/>
            <person name="Gladieux P."/>
            <person name="Hiltunen Thoren M."/>
            <person name="Johannesson H."/>
        </authorList>
    </citation>
    <scope>NUCLEOTIDE SEQUENCE</scope>
    <source>
        <strain evidence="1">CBS 560.94</strain>
    </source>
</reference>
<dbReference type="GeneID" id="87862966"/>
<accession>A0AAE0J1A4</accession>
<evidence type="ECO:0000313" key="1">
    <source>
        <dbReference type="EMBL" id="KAK3335039.1"/>
    </source>
</evidence>
<comment type="caution">
    <text evidence="1">The sequence shown here is derived from an EMBL/GenBank/DDBJ whole genome shotgun (WGS) entry which is preliminary data.</text>
</comment>
<gene>
    <name evidence="1" type="ORF">B0H65DRAFT_446716</name>
</gene>